<feature type="signal peptide" evidence="2">
    <location>
        <begin position="1"/>
        <end position="30"/>
    </location>
</feature>
<feature type="region of interest" description="Disordered" evidence="1">
    <location>
        <begin position="150"/>
        <end position="170"/>
    </location>
</feature>
<dbReference type="PROSITE" id="PS51318">
    <property type="entry name" value="TAT"/>
    <property type="match status" value="1"/>
</dbReference>
<dbReference type="AlphaFoldDB" id="H0EAB2"/>
<name>H0EAB2_9ACTN</name>
<dbReference type="RefSeq" id="WP_007578222.1">
    <property type="nucleotide sequence ID" value="NZ_AGUD01000293.1"/>
</dbReference>
<dbReference type="Proteomes" id="UP000005143">
    <property type="component" value="Unassembled WGS sequence"/>
</dbReference>
<evidence type="ECO:0000256" key="1">
    <source>
        <dbReference type="SAM" id="MobiDB-lite"/>
    </source>
</evidence>
<proteinExistence type="predicted"/>
<dbReference type="InterPro" id="IPR006311">
    <property type="entry name" value="TAT_signal"/>
</dbReference>
<reference evidence="3 4" key="1">
    <citation type="journal article" date="2013" name="Biodegradation">
        <title>Quantitative proteomic analysis of ibuprofen-degrading Patulibacter sp. strain I11.</title>
        <authorList>
            <person name="Almeida B."/>
            <person name="Kjeldal H."/>
            <person name="Lolas I."/>
            <person name="Knudsen A.D."/>
            <person name="Carvalho G."/>
            <person name="Nielsen K.L."/>
            <person name="Barreto Crespo M.T."/>
            <person name="Stensballe A."/>
            <person name="Nielsen J.L."/>
        </authorList>
    </citation>
    <scope>NUCLEOTIDE SEQUENCE [LARGE SCALE GENOMIC DNA]</scope>
    <source>
        <strain evidence="3 4">I11</strain>
    </source>
</reference>
<evidence type="ECO:0000256" key="2">
    <source>
        <dbReference type="SAM" id="SignalP"/>
    </source>
</evidence>
<keyword evidence="4" id="KW-1185">Reference proteome</keyword>
<sequence>MSRRPSRPAALALVAAAVAGGGALPAVASAEIYGGGYLQIPKSVRAYAGNDALVTVNVNGNGVRLSVAAATSRCTTLGARELRTTVPDATNWQAISAVRTLRARSGALRTRVRLTVQLQRTGPEQLDGTLTMVGTLHNGKRRLRCRGTLPLSVRRNGPSPRPGAAANHSRFGVTSQRVDGFRAAIAIVARPDGRLSAVWATRFRCQSGRKTWNGSFRNFAPPFAVRADGSFRGTERHREQGGRGRKRYRYQFNGTIRGRVGSDGLARGTVHVSSRYEQRGYYPTVCKSITASFVAAP</sequence>
<comment type="caution">
    <text evidence="3">The sequence shown here is derived from an EMBL/GenBank/DDBJ whole genome shotgun (WGS) entry which is preliminary data.</text>
</comment>
<dbReference type="EMBL" id="AGUD01000293">
    <property type="protein sequence ID" value="EHN09366.1"/>
    <property type="molecule type" value="Genomic_DNA"/>
</dbReference>
<organism evidence="3 4">
    <name type="scientific">Patulibacter medicamentivorans</name>
    <dbReference type="NCBI Taxonomy" id="1097667"/>
    <lineage>
        <taxon>Bacteria</taxon>
        <taxon>Bacillati</taxon>
        <taxon>Actinomycetota</taxon>
        <taxon>Thermoleophilia</taxon>
        <taxon>Solirubrobacterales</taxon>
        <taxon>Patulibacteraceae</taxon>
        <taxon>Patulibacter</taxon>
    </lineage>
</organism>
<evidence type="ECO:0000313" key="3">
    <source>
        <dbReference type="EMBL" id="EHN09366.1"/>
    </source>
</evidence>
<accession>H0EAB2</accession>
<feature type="chain" id="PRO_5038813083" evidence="2">
    <location>
        <begin position="31"/>
        <end position="297"/>
    </location>
</feature>
<dbReference type="OrthoDB" id="9945337at2"/>
<protein>
    <submittedName>
        <fullName evidence="3">Uncharacterized protein</fullName>
    </submittedName>
</protein>
<keyword evidence="2" id="KW-0732">Signal</keyword>
<evidence type="ECO:0000313" key="4">
    <source>
        <dbReference type="Proteomes" id="UP000005143"/>
    </source>
</evidence>
<gene>
    <name evidence="3" type="ORF">PAI11_37860</name>
</gene>